<organism evidence="1">
    <name type="scientific">uncultured Thermomicrobiales bacterium</name>
    <dbReference type="NCBI Taxonomy" id="1645740"/>
    <lineage>
        <taxon>Bacteria</taxon>
        <taxon>Pseudomonadati</taxon>
        <taxon>Thermomicrobiota</taxon>
        <taxon>Thermomicrobia</taxon>
        <taxon>Thermomicrobiales</taxon>
        <taxon>environmental samples</taxon>
    </lineage>
</organism>
<dbReference type="EMBL" id="CADCWN010000219">
    <property type="protein sequence ID" value="CAA9579334.1"/>
    <property type="molecule type" value="Genomic_DNA"/>
</dbReference>
<name>A0A6J4VIQ3_9BACT</name>
<accession>A0A6J4VIQ3</accession>
<protein>
    <submittedName>
        <fullName evidence="1">Uncharacterized protein</fullName>
    </submittedName>
</protein>
<sequence length="53" mass="6076">MSVPFALPLLLLALGWLLLFACARSLDRHYPRLARQQFPMTPDFGDRSTTSQR</sequence>
<proteinExistence type="predicted"/>
<dbReference type="AlphaFoldDB" id="A0A6J4VIQ3"/>
<gene>
    <name evidence="1" type="ORF">AVDCRST_MAG18-2933</name>
</gene>
<evidence type="ECO:0000313" key="1">
    <source>
        <dbReference type="EMBL" id="CAA9579334.1"/>
    </source>
</evidence>
<reference evidence="1" key="1">
    <citation type="submission" date="2020-02" db="EMBL/GenBank/DDBJ databases">
        <authorList>
            <person name="Meier V. D."/>
        </authorList>
    </citation>
    <scope>NUCLEOTIDE SEQUENCE</scope>
    <source>
        <strain evidence="1">AVDCRST_MAG18</strain>
    </source>
</reference>